<evidence type="ECO:0000313" key="4">
    <source>
        <dbReference type="Proteomes" id="UP000838412"/>
    </source>
</evidence>
<feature type="domain" description="C-type lectin" evidence="2">
    <location>
        <begin position="446"/>
        <end position="548"/>
    </location>
</feature>
<dbReference type="FunFam" id="3.10.100.10:FF:000139">
    <property type="entry name" value="Uncharacterized protein"/>
    <property type="match status" value="1"/>
</dbReference>
<dbReference type="InterPro" id="IPR018378">
    <property type="entry name" value="C-type_lectin_CS"/>
</dbReference>
<evidence type="ECO:0000313" key="3">
    <source>
        <dbReference type="EMBL" id="CAH1277455.1"/>
    </source>
</evidence>
<dbReference type="Pfam" id="PF00059">
    <property type="entry name" value="Lectin_C"/>
    <property type="match status" value="4"/>
</dbReference>
<dbReference type="InterPro" id="IPR016187">
    <property type="entry name" value="CTDL_fold"/>
</dbReference>
<dbReference type="EMBL" id="CAKMNS010000329">
    <property type="protein sequence ID" value="CAH1277455.1"/>
    <property type="molecule type" value="Genomic_DNA"/>
</dbReference>
<feature type="domain" description="C-type lectin" evidence="2">
    <location>
        <begin position="215"/>
        <end position="327"/>
    </location>
</feature>
<dbReference type="PANTHER" id="PTHR22803">
    <property type="entry name" value="MANNOSE, PHOSPHOLIPASE, LECTIN RECEPTOR RELATED"/>
    <property type="match status" value="1"/>
</dbReference>
<keyword evidence="4" id="KW-1185">Reference proteome</keyword>
<dbReference type="SMART" id="SM00034">
    <property type="entry name" value="CLECT"/>
    <property type="match status" value="4"/>
</dbReference>
<dbReference type="InterPro" id="IPR001304">
    <property type="entry name" value="C-type_lectin-like"/>
</dbReference>
<proteinExistence type="predicted"/>
<dbReference type="AlphaFoldDB" id="A0A8S4MP38"/>
<dbReference type="OrthoDB" id="441660at2759"/>
<dbReference type="CDD" id="cd00037">
    <property type="entry name" value="CLECT"/>
    <property type="match status" value="2"/>
</dbReference>
<feature type="domain" description="C-type lectin" evidence="2">
    <location>
        <begin position="82"/>
        <end position="192"/>
    </location>
</feature>
<evidence type="ECO:0000259" key="2">
    <source>
        <dbReference type="PROSITE" id="PS50041"/>
    </source>
</evidence>
<reference evidence="3" key="1">
    <citation type="submission" date="2022-01" db="EMBL/GenBank/DDBJ databases">
        <authorList>
            <person name="Braso-Vives M."/>
        </authorList>
    </citation>
    <scope>NUCLEOTIDE SEQUENCE</scope>
</reference>
<name>A0A8S4MP38_BRALA</name>
<dbReference type="Proteomes" id="UP000838412">
    <property type="component" value="Unassembled WGS sequence"/>
</dbReference>
<dbReference type="InterPro" id="IPR050111">
    <property type="entry name" value="C-type_lectin/snaclec_domain"/>
</dbReference>
<dbReference type="SUPFAM" id="SSF56436">
    <property type="entry name" value="C-type lectin-like"/>
    <property type="match status" value="5"/>
</dbReference>
<protein>
    <submittedName>
        <fullName evidence="3">MRC1 protein</fullName>
    </submittedName>
</protein>
<organism evidence="3 4">
    <name type="scientific">Branchiostoma lanceolatum</name>
    <name type="common">Common lancelet</name>
    <name type="synonym">Amphioxus lanceolatum</name>
    <dbReference type="NCBI Taxonomy" id="7740"/>
    <lineage>
        <taxon>Eukaryota</taxon>
        <taxon>Metazoa</taxon>
        <taxon>Chordata</taxon>
        <taxon>Cephalochordata</taxon>
        <taxon>Leptocardii</taxon>
        <taxon>Amphioxiformes</taxon>
        <taxon>Branchiostomatidae</taxon>
        <taxon>Branchiostoma</taxon>
    </lineage>
</organism>
<gene>
    <name evidence="3" type="primary">MRC1</name>
    <name evidence="3" type="ORF">BLAG_LOCUS26239</name>
</gene>
<accession>A0A8S4MP38</accession>
<dbReference type="InterPro" id="IPR016186">
    <property type="entry name" value="C-type_lectin-like/link_sf"/>
</dbReference>
<dbReference type="PROSITE" id="PS00615">
    <property type="entry name" value="C_TYPE_LECTIN_1"/>
    <property type="match status" value="2"/>
</dbReference>
<evidence type="ECO:0000256" key="1">
    <source>
        <dbReference type="ARBA" id="ARBA00023157"/>
    </source>
</evidence>
<keyword evidence="1" id="KW-1015">Disulfide bond</keyword>
<dbReference type="PROSITE" id="PS50041">
    <property type="entry name" value="C_TYPE_LECTIN_2"/>
    <property type="match status" value="3"/>
</dbReference>
<dbReference type="Gene3D" id="3.10.100.10">
    <property type="entry name" value="Mannose-Binding Protein A, subunit A"/>
    <property type="match status" value="4"/>
</dbReference>
<comment type="caution">
    <text evidence="3">The sequence shown here is derived from an EMBL/GenBank/DDBJ whole genome shotgun (WGS) entry which is preliminary data.</text>
</comment>
<sequence length="548" mass="62123">MKERPVDFGRIMEKKWRKLETDGEHCRMKKKISPPVSMRRWNDANCGTSNGFICERPPQPSSAATANTTVTGNLSGRMERPYRNKCYRFYLSDDTEKTWRDARDFCRSLGTYIMSQLKGIRRTVWIGLFDNIDENQFYWTSGHPVTFTNWNDGEPNNWNSQDEDCVDMYTDQARAGLWNDAPCDHLRLFICQSYKDPSLPAQPDISTCPSGFVAWRDSCYKLTQTSQSWAQANDACSRGGTGAQVVSIYDIYEQSFVKSQFVQQAWIGLSDQQVAGEYRWFSGWPVHFTAWGFNEPSRADGEGCVAMAMNGTWDDTDCSLQLPALCEITTATPPPTAPPMFGRCPDDTWLAIGSYCFYMEYGLSNTDQTRKTWYEAEFECVSRGAHLASFHSSEETNAIISRQGTPVWIGMFRDTGVPYSAITDNSISPGSVATVQYCQTTAEILFRGNCYRFYDERLEAWAEARSICLLFGGDLASINSGAETQFLVTQVASKKADYFWIGLREYSFDGLYQWTDGSAYFFHNWISGEPNDLMGAEQCVEIRKGDGV</sequence>